<proteinExistence type="inferred from homology"/>
<evidence type="ECO:0000256" key="1">
    <source>
        <dbReference type="ARBA" id="ARBA00005417"/>
    </source>
</evidence>
<dbReference type="PROSITE" id="PS50893">
    <property type="entry name" value="ABC_TRANSPORTER_2"/>
    <property type="match status" value="1"/>
</dbReference>
<keyword evidence="7" id="KW-1185">Reference proteome</keyword>
<feature type="domain" description="ABC transporter" evidence="5">
    <location>
        <begin position="42"/>
        <end position="265"/>
    </location>
</feature>
<dbReference type="InterPro" id="IPR027417">
    <property type="entry name" value="P-loop_NTPase"/>
</dbReference>
<comment type="caution">
    <text evidence="6">The sequence shown here is derived from an EMBL/GenBank/DDBJ whole genome shotgun (WGS) entry which is preliminary data.</text>
</comment>
<dbReference type="InterPro" id="IPR050683">
    <property type="entry name" value="Bact_Polysacc_Export_ATP-bd"/>
</dbReference>
<sequence length="426" mass="47549">MTALKNTVPNTRSDDERPVVLKVDHVAKSFRLPTEQATGLKMAFLNWTKGIKGYTEQKVLKDISFEVRQGDFFGIVGRNGSGKSTLLKIISQIYKPEQGVVDVRGKLVPFIELGVGFNPELTGRQNVYLNGALLGFTRAEIDAMYDDIVEFAELEDFMDQKLKNYSSGMQVRLAFSVAIKAQGDILVLDEVLAVGDEAFQRKCDNFFAAIKKDPSKTVILVTHSMDAVKKYCTKAILIKDGEIIVSGNKNDVADRYTLENLKKKQSEPTEQPEGEYATGLNETVPVLHVVPTGEPICSLTEGFDFTVEYDYHGNKPFYVAISLNDIRRGGVPYGDSFDLFEPGKHSVHFRIPMGLFTNGEFRLIASIHEWDGHNPETAQMIAFTNESNACDFSVRDADGLDNFALINKSSMAYQVLDTQLARRQQQ</sequence>
<dbReference type="PANTHER" id="PTHR46743">
    <property type="entry name" value="TEICHOIC ACIDS EXPORT ATP-BINDING PROTEIN TAGH"/>
    <property type="match status" value="1"/>
</dbReference>
<dbReference type="Pfam" id="PF00005">
    <property type="entry name" value="ABC_tran"/>
    <property type="match status" value="1"/>
</dbReference>
<dbReference type="InterPro" id="IPR003439">
    <property type="entry name" value="ABC_transporter-like_ATP-bd"/>
</dbReference>
<comment type="similarity">
    <text evidence="1">Belongs to the ABC transporter superfamily.</text>
</comment>
<dbReference type="GO" id="GO:0016020">
    <property type="term" value="C:membrane"/>
    <property type="evidence" value="ECO:0007669"/>
    <property type="project" value="InterPro"/>
</dbReference>
<name>A0A7Y0HUE2_9BIFI</name>
<dbReference type="AlphaFoldDB" id="A0A7Y0HUE2"/>
<dbReference type="SMART" id="SM00382">
    <property type="entry name" value="AAA"/>
    <property type="match status" value="1"/>
</dbReference>
<evidence type="ECO:0000256" key="2">
    <source>
        <dbReference type="ARBA" id="ARBA00022448"/>
    </source>
</evidence>
<protein>
    <submittedName>
        <fullName evidence="6">Sugar ABC transporter</fullName>
    </submittedName>
</protein>
<dbReference type="SUPFAM" id="SSF52540">
    <property type="entry name" value="P-loop containing nucleoside triphosphate hydrolases"/>
    <property type="match status" value="1"/>
</dbReference>
<dbReference type="RefSeq" id="WP_169173088.1">
    <property type="nucleotide sequence ID" value="NZ_JAAIII010000008.1"/>
</dbReference>
<dbReference type="InterPro" id="IPR017871">
    <property type="entry name" value="ABC_transporter-like_CS"/>
</dbReference>
<accession>A0A7Y0HUE2</accession>
<reference evidence="6 7" key="1">
    <citation type="submission" date="2020-02" db="EMBL/GenBank/DDBJ databases">
        <title>Characterization of phylogenetic diversity of novel bifidobacterial species isolated in Czech ZOOs.</title>
        <authorList>
            <person name="Lugli G.A."/>
            <person name="Vera N.B."/>
            <person name="Ventura M."/>
        </authorList>
    </citation>
    <scope>NUCLEOTIDE SEQUENCE [LARGE SCALE GENOMIC DNA]</scope>
    <source>
        <strain evidence="6 7">DSM 109957</strain>
    </source>
</reference>
<dbReference type="InterPro" id="IPR015860">
    <property type="entry name" value="ABC_transpr_TagH-like"/>
</dbReference>
<evidence type="ECO:0000259" key="5">
    <source>
        <dbReference type="PROSITE" id="PS50893"/>
    </source>
</evidence>
<dbReference type="PANTHER" id="PTHR46743:SF2">
    <property type="entry name" value="TEICHOIC ACIDS EXPORT ATP-BINDING PROTEIN TAGH"/>
    <property type="match status" value="1"/>
</dbReference>
<evidence type="ECO:0000256" key="4">
    <source>
        <dbReference type="ARBA" id="ARBA00022840"/>
    </source>
</evidence>
<dbReference type="Gene3D" id="3.40.50.300">
    <property type="entry name" value="P-loop containing nucleotide triphosphate hydrolases"/>
    <property type="match status" value="1"/>
</dbReference>
<dbReference type="GO" id="GO:0140359">
    <property type="term" value="F:ABC-type transporter activity"/>
    <property type="evidence" value="ECO:0007669"/>
    <property type="project" value="InterPro"/>
</dbReference>
<evidence type="ECO:0000313" key="7">
    <source>
        <dbReference type="Proteomes" id="UP000532194"/>
    </source>
</evidence>
<dbReference type="GO" id="GO:0005524">
    <property type="term" value="F:ATP binding"/>
    <property type="evidence" value="ECO:0007669"/>
    <property type="project" value="UniProtKB-KW"/>
</dbReference>
<keyword evidence="2" id="KW-0813">Transport</keyword>
<gene>
    <name evidence="6" type="ORF">G1C95_2275</name>
</gene>
<organism evidence="6 7">
    <name type="scientific">Bifidobacterium oedipodis</name>
    <dbReference type="NCBI Taxonomy" id="2675322"/>
    <lineage>
        <taxon>Bacteria</taxon>
        <taxon>Bacillati</taxon>
        <taxon>Actinomycetota</taxon>
        <taxon>Actinomycetes</taxon>
        <taxon>Bifidobacteriales</taxon>
        <taxon>Bifidobacteriaceae</taxon>
        <taxon>Bifidobacterium</taxon>
    </lineage>
</organism>
<dbReference type="Proteomes" id="UP000532194">
    <property type="component" value="Unassembled WGS sequence"/>
</dbReference>
<dbReference type="PROSITE" id="PS00211">
    <property type="entry name" value="ABC_TRANSPORTER_1"/>
    <property type="match status" value="1"/>
</dbReference>
<dbReference type="EMBL" id="JAAIII010000008">
    <property type="protein sequence ID" value="NMM95087.1"/>
    <property type="molecule type" value="Genomic_DNA"/>
</dbReference>
<evidence type="ECO:0000256" key="3">
    <source>
        <dbReference type="ARBA" id="ARBA00022741"/>
    </source>
</evidence>
<keyword evidence="4" id="KW-0067">ATP-binding</keyword>
<dbReference type="GO" id="GO:0016887">
    <property type="term" value="F:ATP hydrolysis activity"/>
    <property type="evidence" value="ECO:0007669"/>
    <property type="project" value="InterPro"/>
</dbReference>
<dbReference type="CDD" id="cd03220">
    <property type="entry name" value="ABC_KpsT_Wzt"/>
    <property type="match status" value="1"/>
</dbReference>
<dbReference type="InterPro" id="IPR003593">
    <property type="entry name" value="AAA+_ATPase"/>
</dbReference>
<keyword evidence="3" id="KW-0547">Nucleotide-binding</keyword>
<evidence type="ECO:0000313" key="6">
    <source>
        <dbReference type="EMBL" id="NMM95087.1"/>
    </source>
</evidence>